<dbReference type="AlphaFoldDB" id="A0A3B1CC91"/>
<name>A0A3B1CC91_9ZZZZ</name>
<evidence type="ECO:0000256" key="7">
    <source>
        <dbReference type="ARBA" id="ARBA00022992"/>
    </source>
</evidence>
<reference evidence="10" key="1">
    <citation type="submission" date="2018-06" db="EMBL/GenBank/DDBJ databases">
        <authorList>
            <person name="Zhirakovskaya E."/>
        </authorList>
    </citation>
    <scope>NUCLEOTIDE SEQUENCE</scope>
</reference>
<dbReference type="SUPFAM" id="SSF51206">
    <property type="entry name" value="cAMP-binding domain-like"/>
    <property type="match status" value="1"/>
</dbReference>
<keyword evidence="3" id="KW-0808">Transferase</keyword>
<dbReference type="EMBL" id="UOGE01000093">
    <property type="protein sequence ID" value="VAX24261.1"/>
    <property type="molecule type" value="Genomic_DNA"/>
</dbReference>
<dbReference type="GO" id="GO:0004674">
    <property type="term" value="F:protein serine/threonine kinase activity"/>
    <property type="evidence" value="ECO:0007669"/>
    <property type="project" value="UniProtKB-KW"/>
</dbReference>
<dbReference type="PROSITE" id="PS00889">
    <property type="entry name" value="CNMP_BINDING_2"/>
    <property type="match status" value="1"/>
</dbReference>
<keyword evidence="1 10" id="KW-0723">Serine/threonine-protein kinase</keyword>
<dbReference type="PROSITE" id="PS00888">
    <property type="entry name" value="CNMP_BINDING_1"/>
    <property type="match status" value="1"/>
</dbReference>
<evidence type="ECO:0000256" key="6">
    <source>
        <dbReference type="ARBA" id="ARBA00022840"/>
    </source>
</evidence>
<dbReference type="PANTHER" id="PTHR43289:SF6">
    <property type="entry name" value="SERINE_THREONINE-PROTEIN KINASE NEKL-3"/>
    <property type="match status" value="1"/>
</dbReference>
<feature type="domain" description="Protein kinase" evidence="8">
    <location>
        <begin position="10"/>
        <end position="285"/>
    </location>
</feature>
<dbReference type="Gene3D" id="3.30.200.20">
    <property type="entry name" value="Phosphorylase Kinase, domain 1"/>
    <property type="match status" value="1"/>
</dbReference>
<dbReference type="PANTHER" id="PTHR43289">
    <property type="entry name" value="MITOGEN-ACTIVATED PROTEIN KINASE KINASE KINASE 20-RELATED"/>
    <property type="match status" value="1"/>
</dbReference>
<dbReference type="Pfam" id="PF00027">
    <property type="entry name" value="cNMP_binding"/>
    <property type="match status" value="1"/>
</dbReference>
<dbReference type="InterPro" id="IPR000595">
    <property type="entry name" value="cNMP-bd_dom"/>
</dbReference>
<keyword evidence="6" id="KW-0067">ATP-binding</keyword>
<dbReference type="CDD" id="cd00038">
    <property type="entry name" value="CAP_ED"/>
    <property type="match status" value="1"/>
</dbReference>
<sequence>MDVPGYLGRYKIGELIARGGMASIYRANDKLIGRDVAIKVTDTSDKSWKDIKPESILRQFEREVQISGQLSHHNFVTVYDAGKEGPLCYLVMELIDGATLTRIIKEDEPKLDMRQKLDVLIQVARALHYAHQHGIIHRDIKPSNIMILPNGQVKMMDFGVALVSEGSMIKLSDAQIDAIGGTPYYMSPEQVGKKDVDGRSDLFSLAVVSYELLAGRRPFMAEHLFNLYEKILRTDPPPVQELNATIPGKVAAIISICMNKDPDLRLPSCKTFADQLDEIINDSFFEAEGEVITEELIKLLRKYREAFTFFLDLDNSQIYKLLQVCQVRKFEKDKVICYEGDIAREMYLVVSGEVRIVRGKVEGNPIVITTFKRGDIFGEMGIIDGGPRSATAIASEQCQMLVLHQVSLLRCDDTTAGKIYRNLSHILSNKLRITSQRLDDLSRRLEV</sequence>
<evidence type="ECO:0000256" key="2">
    <source>
        <dbReference type="ARBA" id="ARBA00022535"/>
    </source>
</evidence>
<evidence type="ECO:0000313" key="10">
    <source>
        <dbReference type="EMBL" id="VAX24261.1"/>
    </source>
</evidence>
<keyword evidence="7" id="KW-0142">cGMP-binding</keyword>
<feature type="domain" description="Cyclic nucleotide-binding" evidence="9">
    <location>
        <begin position="309"/>
        <end position="429"/>
    </location>
</feature>
<dbReference type="SMART" id="SM00100">
    <property type="entry name" value="cNMP"/>
    <property type="match status" value="1"/>
</dbReference>
<accession>A0A3B1CC91</accession>
<organism evidence="10">
    <name type="scientific">hydrothermal vent metagenome</name>
    <dbReference type="NCBI Taxonomy" id="652676"/>
    <lineage>
        <taxon>unclassified sequences</taxon>
        <taxon>metagenomes</taxon>
        <taxon>ecological metagenomes</taxon>
    </lineage>
</organism>
<evidence type="ECO:0000256" key="3">
    <source>
        <dbReference type="ARBA" id="ARBA00022679"/>
    </source>
</evidence>
<protein>
    <submittedName>
        <fullName evidence="10">Serine/threonine protein kinase PrkC, regulator of stationary phase</fullName>
    </submittedName>
</protein>
<keyword evidence="2" id="KW-0140">cGMP</keyword>
<evidence type="ECO:0000256" key="4">
    <source>
        <dbReference type="ARBA" id="ARBA00022741"/>
    </source>
</evidence>
<dbReference type="InterPro" id="IPR018490">
    <property type="entry name" value="cNMP-bd_dom_sf"/>
</dbReference>
<dbReference type="Pfam" id="PF00069">
    <property type="entry name" value="Pkinase"/>
    <property type="match status" value="1"/>
</dbReference>
<dbReference type="PROSITE" id="PS50042">
    <property type="entry name" value="CNMP_BINDING_3"/>
    <property type="match status" value="1"/>
</dbReference>
<dbReference type="CDD" id="cd14014">
    <property type="entry name" value="STKc_PknB_like"/>
    <property type="match status" value="1"/>
</dbReference>
<evidence type="ECO:0000256" key="1">
    <source>
        <dbReference type="ARBA" id="ARBA00022527"/>
    </source>
</evidence>
<dbReference type="SUPFAM" id="SSF56112">
    <property type="entry name" value="Protein kinase-like (PK-like)"/>
    <property type="match status" value="1"/>
</dbReference>
<dbReference type="PROSITE" id="PS50011">
    <property type="entry name" value="PROTEIN_KINASE_DOM"/>
    <property type="match status" value="1"/>
</dbReference>
<gene>
    <name evidence="10" type="ORF">MNBD_NITROSPINAE02-107</name>
</gene>
<dbReference type="FunFam" id="1.10.510.10:FF:000021">
    <property type="entry name" value="Serine/threonine protein kinase"/>
    <property type="match status" value="1"/>
</dbReference>
<dbReference type="GO" id="GO:0030553">
    <property type="term" value="F:cGMP binding"/>
    <property type="evidence" value="ECO:0007669"/>
    <property type="project" value="UniProtKB-KW"/>
</dbReference>
<dbReference type="PROSITE" id="PS00108">
    <property type="entry name" value="PROTEIN_KINASE_ST"/>
    <property type="match status" value="1"/>
</dbReference>
<dbReference type="InterPro" id="IPR018488">
    <property type="entry name" value="cNMP-bd_CS"/>
</dbReference>
<proteinExistence type="predicted"/>
<evidence type="ECO:0000259" key="8">
    <source>
        <dbReference type="PROSITE" id="PS50011"/>
    </source>
</evidence>
<dbReference type="SMART" id="SM00220">
    <property type="entry name" value="S_TKc"/>
    <property type="match status" value="1"/>
</dbReference>
<dbReference type="Gene3D" id="1.10.510.10">
    <property type="entry name" value="Transferase(Phosphotransferase) domain 1"/>
    <property type="match status" value="1"/>
</dbReference>
<dbReference type="InterPro" id="IPR008271">
    <property type="entry name" value="Ser/Thr_kinase_AS"/>
</dbReference>
<dbReference type="InterPro" id="IPR014710">
    <property type="entry name" value="RmlC-like_jellyroll"/>
</dbReference>
<evidence type="ECO:0000256" key="5">
    <source>
        <dbReference type="ARBA" id="ARBA00022777"/>
    </source>
</evidence>
<dbReference type="InterPro" id="IPR011009">
    <property type="entry name" value="Kinase-like_dom_sf"/>
</dbReference>
<dbReference type="InterPro" id="IPR000719">
    <property type="entry name" value="Prot_kinase_dom"/>
</dbReference>
<dbReference type="GO" id="GO:0005524">
    <property type="term" value="F:ATP binding"/>
    <property type="evidence" value="ECO:0007669"/>
    <property type="project" value="UniProtKB-KW"/>
</dbReference>
<keyword evidence="5 10" id="KW-0418">Kinase</keyword>
<evidence type="ECO:0000259" key="9">
    <source>
        <dbReference type="PROSITE" id="PS50042"/>
    </source>
</evidence>
<dbReference type="Gene3D" id="2.60.120.10">
    <property type="entry name" value="Jelly Rolls"/>
    <property type="match status" value="1"/>
</dbReference>
<keyword evidence="4" id="KW-0547">Nucleotide-binding</keyword>